<gene>
    <name evidence="1" type="ORF">PUN28_004565</name>
</gene>
<reference evidence="1 2" key="1">
    <citation type="submission" date="2023-03" db="EMBL/GenBank/DDBJ databases">
        <title>High recombination rates correlate with genetic variation in Cardiocondyla obscurior ants.</title>
        <authorList>
            <person name="Errbii M."/>
        </authorList>
    </citation>
    <scope>NUCLEOTIDE SEQUENCE [LARGE SCALE GENOMIC DNA]</scope>
    <source>
        <strain evidence="1">Alpha-2009</strain>
        <tissue evidence="1">Whole body</tissue>
    </source>
</reference>
<evidence type="ECO:0000313" key="2">
    <source>
        <dbReference type="Proteomes" id="UP001430953"/>
    </source>
</evidence>
<accession>A0AAW2GE20</accession>
<dbReference type="AlphaFoldDB" id="A0AAW2GE20"/>
<name>A0AAW2GE20_9HYME</name>
<dbReference type="Proteomes" id="UP001430953">
    <property type="component" value="Unassembled WGS sequence"/>
</dbReference>
<evidence type="ECO:0000313" key="1">
    <source>
        <dbReference type="EMBL" id="KAL0125537.1"/>
    </source>
</evidence>
<proteinExistence type="predicted"/>
<comment type="caution">
    <text evidence="1">The sequence shown here is derived from an EMBL/GenBank/DDBJ whole genome shotgun (WGS) entry which is preliminary data.</text>
</comment>
<keyword evidence="2" id="KW-1185">Reference proteome</keyword>
<sequence>MCVCVLRRQKGKKKEEKKKKEKDRTRYVIARETRREEKYKFLHETTRHATRITACFLINFFCSPDTLQNHNPIINAHTRYTKILSVTHDRISAESHLYMCV</sequence>
<organism evidence="1 2">
    <name type="scientific">Cardiocondyla obscurior</name>
    <dbReference type="NCBI Taxonomy" id="286306"/>
    <lineage>
        <taxon>Eukaryota</taxon>
        <taxon>Metazoa</taxon>
        <taxon>Ecdysozoa</taxon>
        <taxon>Arthropoda</taxon>
        <taxon>Hexapoda</taxon>
        <taxon>Insecta</taxon>
        <taxon>Pterygota</taxon>
        <taxon>Neoptera</taxon>
        <taxon>Endopterygota</taxon>
        <taxon>Hymenoptera</taxon>
        <taxon>Apocrita</taxon>
        <taxon>Aculeata</taxon>
        <taxon>Formicoidea</taxon>
        <taxon>Formicidae</taxon>
        <taxon>Myrmicinae</taxon>
        <taxon>Cardiocondyla</taxon>
    </lineage>
</organism>
<protein>
    <submittedName>
        <fullName evidence="1">Uncharacterized protein</fullName>
    </submittedName>
</protein>
<dbReference type="EMBL" id="JADYXP020000004">
    <property type="protein sequence ID" value="KAL0125537.1"/>
    <property type="molecule type" value="Genomic_DNA"/>
</dbReference>